<sequence length="266" mass="30136">MIKDHKTKIGGLTVYYRTAGDPKKQTLVFLHGWGARLGRLRLVGSDSVIDELSKHFYVMAPEHPGLIRSEGPKKPWNYEDYAEHLNKLISHLELENFILLGQSFGGGIATAYAAVFPKRIKNLVLVDSVFGGRLENFYFKGRKWWSLKYSKILKSSFVPTVIKNLVISSFLGVPVGFVDKKTLENRLLMGKIMGNLKLETNYKDLKTPTLLVWGMNDTFITPINRAREIQTEIKSSKLVTTTGGHSILYRKPKEVVSLIVKNLEKL</sequence>
<reference evidence="2 3" key="1">
    <citation type="journal article" date="2016" name="Nat. Commun.">
        <title>Thousands of microbial genomes shed light on interconnected biogeochemical processes in an aquifer system.</title>
        <authorList>
            <person name="Anantharaman K."/>
            <person name="Brown C.T."/>
            <person name="Hug L.A."/>
            <person name="Sharon I."/>
            <person name="Castelle C.J."/>
            <person name="Probst A.J."/>
            <person name="Thomas B.C."/>
            <person name="Singh A."/>
            <person name="Wilkins M.J."/>
            <person name="Karaoz U."/>
            <person name="Brodie E.L."/>
            <person name="Williams K.H."/>
            <person name="Hubbard S.S."/>
            <person name="Banfield J.F."/>
        </authorList>
    </citation>
    <scope>NUCLEOTIDE SEQUENCE [LARGE SCALE GENOMIC DNA]</scope>
</reference>
<dbReference type="SUPFAM" id="SSF53474">
    <property type="entry name" value="alpha/beta-Hydrolases"/>
    <property type="match status" value="1"/>
</dbReference>
<gene>
    <name evidence="2" type="ORF">A2975_03080</name>
</gene>
<proteinExistence type="predicted"/>
<protein>
    <recommendedName>
        <fullName evidence="1">AB hydrolase-1 domain-containing protein</fullName>
    </recommendedName>
</protein>
<dbReference type="GO" id="GO:0016020">
    <property type="term" value="C:membrane"/>
    <property type="evidence" value="ECO:0007669"/>
    <property type="project" value="TreeGrafter"/>
</dbReference>
<dbReference type="STRING" id="1802525.A2975_03080"/>
<dbReference type="InterPro" id="IPR029058">
    <property type="entry name" value="AB_hydrolase_fold"/>
</dbReference>
<dbReference type="PRINTS" id="PR00111">
    <property type="entry name" value="ABHYDROLASE"/>
</dbReference>
<dbReference type="PANTHER" id="PTHR43798">
    <property type="entry name" value="MONOACYLGLYCEROL LIPASE"/>
    <property type="match status" value="1"/>
</dbReference>
<dbReference type="EMBL" id="MGHL01000011">
    <property type="protein sequence ID" value="OGM69508.1"/>
    <property type="molecule type" value="Genomic_DNA"/>
</dbReference>
<evidence type="ECO:0000313" key="3">
    <source>
        <dbReference type="Proteomes" id="UP000178429"/>
    </source>
</evidence>
<dbReference type="Pfam" id="PF00561">
    <property type="entry name" value="Abhydrolase_1"/>
    <property type="match status" value="1"/>
</dbReference>
<name>A0A1F8C1T9_9BACT</name>
<dbReference type="InterPro" id="IPR000073">
    <property type="entry name" value="AB_hydrolase_1"/>
</dbReference>
<feature type="domain" description="AB hydrolase-1" evidence="1">
    <location>
        <begin position="26"/>
        <end position="144"/>
    </location>
</feature>
<dbReference type="Proteomes" id="UP000178429">
    <property type="component" value="Unassembled WGS sequence"/>
</dbReference>
<comment type="caution">
    <text evidence="2">The sequence shown here is derived from an EMBL/GenBank/DDBJ whole genome shotgun (WGS) entry which is preliminary data.</text>
</comment>
<dbReference type="AlphaFoldDB" id="A0A1F8C1T9"/>
<evidence type="ECO:0000259" key="1">
    <source>
        <dbReference type="Pfam" id="PF00561"/>
    </source>
</evidence>
<organism evidence="2 3">
    <name type="scientific">Candidatus Woesebacteria bacterium RIFCSPLOWO2_01_FULL_44_14</name>
    <dbReference type="NCBI Taxonomy" id="1802525"/>
    <lineage>
        <taxon>Bacteria</taxon>
        <taxon>Candidatus Woeseibacteriota</taxon>
    </lineage>
</organism>
<dbReference type="Gene3D" id="3.40.50.1820">
    <property type="entry name" value="alpha/beta hydrolase"/>
    <property type="match status" value="1"/>
</dbReference>
<dbReference type="InterPro" id="IPR050266">
    <property type="entry name" value="AB_hydrolase_sf"/>
</dbReference>
<dbReference type="PANTHER" id="PTHR43798:SF33">
    <property type="entry name" value="HYDROLASE, PUTATIVE (AFU_ORTHOLOGUE AFUA_2G14860)-RELATED"/>
    <property type="match status" value="1"/>
</dbReference>
<evidence type="ECO:0000313" key="2">
    <source>
        <dbReference type="EMBL" id="OGM69508.1"/>
    </source>
</evidence>
<accession>A0A1F8C1T9</accession>